<dbReference type="Proteomes" id="UP001732700">
    <property type="component" value="Chromosome 4C"/>
</dbReference>
<keyword evidence="2" id="KW-1185">Reference proteome</keyword>
<protein>
    <submittedName>
        <fullName evidence="1">Uncharacterized protein</fullName>
    </submittedName>
</protein>
<dbReference type="EnsemblPlants" id="AVESA.00010b.r2.4CG1328920.1">
    <property type="protein sequence ID" value="AVESA.00010b.r2.4CG1328920.1.CDS"/>
    <property type="gene ID" value="AVESA.00010b.r2.4CG1328920"/>
</dbReference>
<proteinExistence type="predicted"/>
<evidence type="ECO:0000313" key="2">
    <source>
        <dbReference type="Proteomes" id="UP001732700"/>
    </source>
</evidence>
<organism evidence="1 2">
    <name type="scientific">Avena sativa</name>
    <name type="common">Oat</name>
    <dbReference type="NCBI Taxonomy" id="4498"/>
    <lineage>
        <taxon>Eukaryota</taxon>
        <taxon>Viridiplantae</taxon>
        <taxon>Streptophyta</taxon>
        <taxon>Embryophyta</taxon>
        <taxon>Tracheophyta</taxon>
        <taxon>Spermatophyta</taxon>
        <taxon>Magnoliopsida</taxon>
        <taxon>Liliopsida</taxon>
        <taxon>Poales</taxon>
        <taxon>Poaceae</taxon>
        <taxon>BOP clade</taxon>
        <taxon>Pooideae</taxon>
        <taxon>Poodae</taxon>
        <taxon>Poeae</taxon>
        <taxon>Poeae Chloroplast Group 1 (Aveneae type)</taxon>
        <taxon>Aveninae</taxon>
        <taxon>Avena</taxon>
    </lineage>
</organism>
<reference evidence="1" key="1">
    <citation type="submission" date="2021-05" db="EMBL/GenBank/DDBJ databases">
        <authorList>
            <person name="Scholz U."/>
            <person name="Mascher M."/>
            <person name="Fiebig A."/>
        </authorList>
    </citation>
    <scope>NUCLEOTIDE SEQUENCE [LARGE SCALE GENOMIC DNA]</scope>
</reference>
<evidence type="ECO:0000313" key="1">
    <source>
        <dbReference type="EnsemblPlants" id="AVESA.00010b.r2.4CG1328920.1.CDS"/>
    </source>
</evidence>
<reference evidence="1" key="2">
    <citation type="submission" date="2025-09" db="UniProtKB">
        <authorList>
            <consortium name="EnsemblPlants"/>
        </authorList>
    </citation>
    <scope>IDENTIFICATION</scope>
</reference>
<sequence length="577" mass="65685">MFGLLYMVCSSSIKIRCPSRAPNRRRQDQPTVRSEFAFTDAHPSSSSSPFSSSSRLVTAPAPLAGGITSFRRPLASAPRLLSPPPLLITQLPTVLPWRRPRPPASAGSARRRRPTTAASSASSLSSPDSQLADGLNKNVSELFVECRLYIDGVQFGLPVNTRLESSGPPYCWNELITLCTKYRDLTSLAQLAFTVWDVSSGEGRSVVGGATIFLFNSKKQLKTGRQKLRLWPQKEADGRVPTTTPGKVPRNERGEVEQLERLVNKYERGQIQHVDWLDCLVFGAVDRVKEKECEKLENSFPSLVVEFCSFEHRVVFQESGANFYAPAPVSLSNELVTVWDPELGRTNPSEHKQLKLARSLTRGIIDKDLKPSSNERKFLQRIIKYPPTRAIQADERQVLWKFRFSLMSEKKALTKFVRSVDWSYIQEAKQAVELIGKWETIDVADALELLSPDFKSDEVRAYAVSVLERADDEELQCYLLQLVQALRYERSDKSRLAQFLVNRALSNIEIASFLRWYVVVELHDHAHARRYYSTYDMLEDEMMKMVAREDGDEDGFRLWQSRVYHARQNLLLNYVLL</sequence>
<name>A0ACD5X4Y6_AVESA</name>
<accession>A0ACD5X4Y6</accession>